<sequence length="69" mass="7635">MTECLEELAKVVGELLSITEQRDSLMRHRDELIRAALDSGATWVQVQSVTGLSPRGLSLAINRQPKNSD</sequence>
<reference evidence="1 2" key="1">
    <citation type="journal article" date="2014" name="Int. J. Syst. Evol. Microbiol.">
        <title>Complete genome sequence of Corynebacterium casei LMG S-19264T (=DSM 44701T), isolated from a smear-ripened cheese.</title>
        <authorList>
            <consortium name="US DOE Joint Genome Institute (JGI-PGF)"/>
            <person name="Walter F."/>
            <person name="Albersmeier A."/>
            <person name="Kalinowski J."/>
            <person name="Ruckert C."/>
        </authorList>
    </citation>
    <scope>NUCLEOTIDE SEQUENCE [LARGE SCALE GENOMIC DNA]</scope>
    <source>
        <strain evidence="1 2">CGMCC 1.12976</strain>
    </source>
</reference>
<organism evidence="1 2">
    <name type="scientific">Subtercola lobariae</name>
    <dbReference type="NCBI Taxonomy" id="1588641"/>
    <lineage>
        <taxon>Bacteria</taxon>
        <taxon>Bacillati</taxon>
        <taxon>Actinomycetota</taxon>
        <taxon>Actinomycetes</taxon>
        <taxon>Micrococcales</taxon>
        <taxon>Microbacteriaceae</taxon>
        <taxon>Subtercola</taxon>
    </lineage>
</organism>
<dbReference type="EMBL" id="BMGP01000001">
    <property type="protein sequence ID" value="GGF15363.1"/>
    <property type="molecule type" value="Genomic_DNA"/>
</dbReference>
<name>A0A917B0L3_9MICO</name>
<evidence type="ECO:0000313" key="2">
    <source>
        <dbReference type="Proteomes" id="UP000598775"/>
    </source>
</evidence>
<evidence type="ECO:0000313" key="1">
    <source>
        <dbReference type="EMBL" id="GGF15363.1"/>
    </source>
</evidence>
<keyword evidence="2" id="KW-1185">Reference proteome</keyword>
<protein>
    <submittedName>
        <fullName evidence="1">Uncharacterized protein</fullName>
    </submittedName>
</protein>
<gene>
    <name evidence="1" type="ORF">GCM10011399_06470</name>
</gene>
<dbReference type="AlphaFoldDB" id="A0A917B0L3"/>
<accession>A0A917B0L3</accession>
<comment type="caution">
    <text evidence="1">The sequence shown here is derived from an EMBL/GenBank/DDBJ whole genome shotgun (WGS) entry which is preliminary data.</text>
</comment>
<proteinExistence type="predicted"/>
<dbReference type="Proteomes" id="UP000598775">
    <property type="component" value="Unassembled WGS sequence"/>
</dbReference>